<evidence type="ECO:0000256" key="1">
    <source>
        <dbReference type="ARBA" id="ARBA00004251"/>
    </source>
</evidence>
<dbReference type="OMA" id="NTWYVER"/>
<evidence type="ECO:0000313" key="13">
    <source>
        <dbReference type="Proteomes" id="UP000018468"/>
    </source>
</evidence>
<dbReference type="PANTHER" id="PTHR23343">
    <property type="entry name" value="ZONA PELLUCIDA SPERM-BINDING PROTEIN"/>
    <property type="match status" value="1"/>
</dbReference>
<evidence type="ECO:0000256" key="5">
    <source>
        <dbReference type="ARBA" id="ARBA00022692"/>
    </source>
</evidence>
<dbReference type="GeneTree" id="ENSGT01000000214705"/>
<comment type="subcellular location">
    <subcellularLocation>
        <location evidence="1">Cell membrane</location>
        <topology evidence="1">Single-pass type I membrane protein</topology>
    </subcellularLocation>
    <subcellularLocation>
        <location evidence="10">Zona pellucida</location>
    </subcellularLocation>
</comment>
<organism evidence="12 13">
    <name type="scientific">Lepisosteus oculatus</name>
    <name type="common">Spotted gar</name>
    <dbReference type="NCBI Taxonomy" id="7918"/>
    <lineage>
        <taxon>Eukaryota</taxon>
        <taxon>Metazoa</taxon>
        <taxon>Chordata</taxon>
        <taxon>Craniata</taxon>
        <taxon>Vertebrata</taxon>
        <taxon>Euteleostomi</taxon>
        <taxon>Actinopterygii</taxon>
        <taxon>Neopterygii</taxon>
        <taxon>Holostei</taxon>
        <taxon>Semionotiformes</taxon>
        <taxon>Lepisosteidae</taxon>
        <taxon>Lepisosteus</taxon>
    </lineage>
</organism>
<dbReference type="Gene3D" id="2.60.40.4100">
    <property type="entry name" value="Zona pellucida, ZP-C domain"/>
    <property type="match status" value="1"/>
</dbReference>
<dbReference type="InterPro" id="IPR051148">
    <property type="entry name" value="Zona_Pellucida_Domain_gp"/>
</dbReference>
<keyword evidence="2" id="KW-1003">Cell membrane</keyword>
<dbReference type="eggNOG" id="ENOG502QV1R">
    <property type="taxonomic scope" value="Eukaryota"/>
</dbReference>
<dbReference type="EMBL" id="AHAT01036165">
    <property type="status" value="NOT_ANNOTATED_CDS"/>
    <property type="molecule type" value="Genomic_DNA"/>
</dbReference>
<dbReference type="Pfam" id="PF00100">
    <property type="entry name" value="Zona_pellucida"/>
    <property type="match status" value="1"/>
</dbReference>
<evidence type="ECO:0000256" key="2">
    <source>
        <dbReference type="ARBA" id="ARBA00022475"/>
    </source>
</evidence>
<accession>W5N256</accession>
<dbReference type="GO" id="GO:0007338">
    <property type="term" value="P:single fertilization"/>
    <property type="evidence" value="ECO:0007669"/>
    <property type="project" value="UniProtKB-KW"/>
</dbReference>
<keyword evidence="3" id="KW-0272">Extracellular matrix</keyword>
<evidence type="ECO:0000256" key="4">
    <source>
        <dbReference type="ARBA" id="ARBA00022685"/>
    </source>
</evidence>
<dbReference type="PROSITE" id="PS51034">
    <property type="entry name" value="ZP_2"/>
    <property type="match status" value="1"/>
</dbReference>
<dbReference type="Bgee" id="ENSLOCG00000011970">
    <property type="expression patterns" value="Expressed in ovary and 6 other cell types or tissues"/>
</dbReference>
<sequence length="108" mass="12194">MLIECQYRQSVLVQAGLTALDPTPPKPASALGRVRVEMRIAKDSSFSSFFPADRLPLSLPLREPLFVEVRVRDPPDPRISLRIRDCFAYPASRHSLWVLLYDGCPLSL</sequence>
<evidence type="ECO:0000256" key="6">
    <source>
        <dbReference type="ARBA" id="ARBA00022989"/>
    </source>
</evidence>
<reference evidence="12" key="3">
    <citation type="submission" date="2025-09" db="UniProtKB">
        <authorList>
            <consortium name="Ensembl"/>
        </authorList>
    </citation>
    <scope>IDENTIFICATION</scope>
</reference>
<dbReference type="AlphaFoldDB" id="W5N256"/>
<dbReference type="PANTHER" id="PTHR23343:SF117">
    <property type="entry name" value="ZONA PELLUCIDA SPERM-BINDING PROTEIN 4-LIKE ISOFORM X1"/>
    <property type="match status" value="1"/>
</dbReference>
<evidence type="ECO:0000256" key="3">
    <source>
        <dbReference type="ARBA" id="ARBA00022530"/>
    </source>
</evidence>
<dbReference type="InParanoid" id="W5N256"/>
<keyword evidence="7" id="KW-0472">Membrane</keyword>
<dbReference type="Proteomes" id="UP000018468">
    <property type="component" value="Linkage group LG12"/>
</dbReference>
<evidence type="ECO:0000256" key="10">
    <source>
        <dbReference type="ARBA" id="ARBA00024183"/>
    </source>
</evidence>
<evidence type="ECO:0000256" key="9">
    <source>
        <dbReference type="ARBA" id="ARBA00023279"/>
    </source>
</evidence>
<keyword evidence="8" id="KW-1015">Disulfide bond</keyword>
<evidence type="ECO:0000256" key="8">
    <source>
        <dbReference type="ARBA" id="ARBA00023157"/>
    </source>
</evidence>
<dbReference type="GO" id="GO:0005886">
    <property type="term" value="C:plasma membrane"/>
    <property type="evidence" value="ECO:0007669"/>
    <property type="project" value="UniProtKB-SubCell"/>
</dbReference>
<evidence type="ECO:0000259" key="11">
    <source>
        <dbReference type="PROSITE" id="PS51034"/>
    </source>
</evidence>
<dbReference type="GO" id="GO:0035805">
    <property type="term" value="C:egg coat"/>
    <property type="evidence" value="ECO:0007669"/>
    <property type="project" value="UniProtKB-SubCell"/>
</dbReference>
<proteinExistence type="predicted"/>
<evidence type="ECO:0000313" key="12">
    <source>
        <dbReference type="Ensembl" id="ENSLOCP00000014715.1"/>
    </source>
</evidence>
<dbReference type="InterPro" id="IPR055355">
    <property type="entry name" value="ZP-C"/>
</dbReference>
<evidence type="ECO:0000256" key="7">
    <source>
        <dbReference type="ARBA" id="ARBA00023136"/>
    </source>
</evidence>
<keyword evidence="6" id="KW-1133">Transmembrane helix</keyword>
<keyword evidence="9" id="KW-0278">Fertilization</keyword>
<keyword evidence="5" id="KW-0812">Transmembrane</keyword>
<reference evidence="12" key="2">
    <citation type="submission" date="2025-08" db="UniProtKB">
        <authorList>
            <consortium name="Ensembl"/>
        </authorList>
    </citation>
    <scope>IDENTIFICATION</scope>
</reference>
<protein>
    <recommendedName>
        <fullName evidence="11">ZP domain-containing protein</fullName>
    </recommendedName>
</protein>
<name>W5N256_LEPOC</name>
<feature type="domain" description="ZP" evidence="11">
    <location>
        <begin position="1"/>
        <end position="108"/>
    </location>
</feature>
<keyword evidence="13" id="KW-1185">Reference proteome</keyword>
<keyword evidence="3" id="KW-0964">Secreted</keyword>
<reference evidence="13" key="1">
    <citation type="submission" date="2011-12" db="EMBL/GenBank/DDBJ databases">
        <title>The Draft Genome of Lepisosteus oculatus.</title>
        <authorList>
            <consortium name="The Broad Institute Genome Assembly &amp; Analysis Group"/>
            <consortium name="Computational R&amp;D Group"/>
            <consortium name="and Sequencing Platform"/>
            <person name="Di Palma F."/>
            <person name="Alfoldi J."/>
            <person name="Johnson J."/>
            <person name="Berlin A."/>
            <person name="Gnerre S."/>
            <person name="Jaffe D."/>
            <person name="MacCallum I."/>
            <person name="Young S."/>
            <person name="Walker B.J."/>
            <person name="Lander E.S."/>
            <person name="Lindblad-Toh K."/>
        </authorList>
    </citation>
    <scope>NUCLEOTIDE SEQUENCE [LARGE SCALE GENOMIC DNA]</scope>
</reference>
<dbReference type="InterPro" id="IPR042235">
    <property type="entry name" value="ZP-C_dom"/>
</dbReference>
<dbReference type="Ensembl" id="ENSLOCT00000014744.1">
    <property type="protein sequence ID" value="ENSLOCP00000014715.1"/>
    <property type="gene ID" value="ENSLOCG00000011970.1"/>
</dbReference>
<dbReference type="EMBL" id="AHAT01036166">
    <property type="status" value="NOT_ANNOTATED_CDS"/>
    <property type="molecule type" value="Genomic_DNA"/>
</dbReference>
<dbReference type="HOGENOM" id="CLU_152952_0_0_1"/>
<dbReference type="InterPro" id="IPR001507">
    <property type="entry name" value="ZP_dom"/>
</dbReference>
<keyword evidence="4" id="KW-0165">Cleavage on pair of basic residues</keyword>